<reference evidence="1 2" key="1">
    <citation type="journal article" date="2023" name="Sci. Data">
        <title>Genome assembly of the Korean intertidal mud-creeper Batillaria attramentaria.</title>
        <authorList>
            <person name="Patra A.K."/>
            <person name="Ho P.T."/>
            <person name="Jun S."/>
            <person name="Lee S.J."/>
            <person name="Kim Y."/>
            <person name="Won Y.J."/>
        </authorList>
    </citation>
    <scope>NUCLEOTIDE SEQUENCE [LARGE SCALE GENOMIC DNA]</scope>
    <source>
        <strain evidence="1">Wonlab-2016</strain>
    </source>
</reference>
<sequence length="88" mass="9366">MKTLYCHPCSSCVHKTLSLPSEKDTLTMGLTSPSTSCRCSYVGMGFINQRKKPPSPSRLPGSEASRVNVVAFHSESATVSPQPATAGH</sequence>
<name>A0ABD0L5W9_9CAEN</name>
<comment type="caution">
    <text evidence="1">The sequence shown here is derived from an EMBL/GenBank/DDBJ whole genome shotgun (WGS) entry which is preliminary data.</text>
</comment>
<protein>
    <submittedName>
        <fullName evidence="1">Uncharacterized protein</fullName>
    </submittedName>
</protein>
<organism evidence="1 2">
    <name type="scientific">Batillaria attramentaria</name>
    <dbReference type="NCBI Taxonomy" id="370345"/>
    <lineage>
        <taxon>Eukaryota</taxon>
        <taxon>Metazoa</taxon>
        <taxon>Spiralia</taxon>
        <taxon>Lophotrochozoa</taxon>
        <taxon>Mollusca</taxon>
        <taxon>Gastropoda</taxon>
        <taxon>Caenogastropoda</taxon>
        <taxon>Sorbeoconcha</taxon>
        <taxon>Cerithioidea</taxon>
        <taxon>Batillariidae</taxon>
        <taxon>Batillaria</taxon>
    </lineage>
</organism>
<gene>
    <name evidence="1" type="ORF">BaRGS_00014379</name>
</gene>
<accession>A0ABD0L5W9</accession>
<evidence type="ECO:0000313" key="2">
    <source>
        <dbReference type="Proteomes" id="UP001519460"/>
    </source>
</evidence>
<dbReference type="AlphaFoldDB" id="A0ABD0L5W9"/>
<keyword evidence="2" id="KW-1185">Reference proteome</keyword>
<dbReference type="Proteomes" id="UP001519460">
    <property type="component" value="Unassembled WGS sequence"/>
</dbReference>
<dbReference type="EMBL" id="JACVVK020000083">
    <property type="protein sequence ID" value="KAK7494487.1"/>
    <property type="molecule type" value="Genomic_DNA"/>
</dbReference>
<evidence type="ECO:0000313" key="1">
    <source>
        <dbReference type="EMBL" id="KAK7494487.1"/>
    </source>
</evidence>
<proteinExistence type="predicted"/>